<proteinExistence type="predicted"/>
<dbReference type="AlphaFoldDB" id="A0A0F9AXI5"/>
<gene>
    <name evidence="1" type="ORF">LCGC14_2857760</name>
</gene>
<name>A0A0F9AXI5_9ZZZZ</name>
<evidence type="ECO:0000313" key="1">
    <source>
        <dbReference type="EMBL" id="KKK77026.1"/>
    </source>
</evidence>
<organism evidence="1">
    <name type="scientific">marine sediment metagenome</name>
    <dbReference type="NCBI Taxonomy" id="412755"/>
    <lineage>
        <taxon>unclassified sequences</taxon>
        <taxon>metagenomes</taxon>
        <taxon>ecological metagenomes</taxon>
    </lineage>
</organism>
<protein>
    <submittedName>
        <fullName evidence="1">Uncharacterized protein</fullName>
    </submittedName>
</protein>
<sequence length="77" mass="8598">MRKTANFKKGQRVLYVPLHAQGDIKHQDCERGVVSSTNDRVVFVKYDNQMCIMATGDEPYTAQATEPDDLTLLHGGS</sequence>
<dbReference type="EMBL" id="LAZR01055154">
    <property type="protein sequence ID" value="KKK77026.1"/>
    <property type="molecule type" value="Genomic_DNA"/>
</dbReference>
<comment type="caution">
    <text evidence="1">The sequence shown here is derived from an EMBL/GenBank/DDBJ whole genome shotgun (WGS) entry which is preliminary data.</text>
</comment>
<reference evidence="1" key="1">
    <citation type="journal article" date="2015" name="Nature">
        <title>Complex archaea that bridge the gap between prokaryotes and eukaryotes.</title>
        <authorList>
            <person name="Spang A."/>
            <person name="Saw J.H."/>
            <person name="Jorgensen S.L."/>
            <person name="Zaremba-Niedzwiedzka K."/>
            <person name="Martijn J."/>
            <person name="Lind A.E."/>
            <person name="van Eijk R."/>
            <person name="Schleper C."/>
            <person name="Guy L."/>
            <person name="Ettema T.J."/>
        </authorList>
    </citation>
    <scope>NUCLEOTIDE SEQUENCE</scope>
</reference>
<accession>A0A0F9AXI5</accession>